<evidence type="ECO:0000313" key="2">
    <source>
        <dbReference type="EMBL" id="CAF3633026.1"/>
    </source>
</evidence>
<comment type="caution">
    <text evidence="1">The sequence shown here is derived from an EMBL/GenBank/DDBJ whole genome shotgun (WGS) entry which is preliminary data.</text>
</comment>
<reference evidence="1" key="1">
    <citation type="submission" date="2021-02" db="EMBL/GenBank/DDBJ databases">
        <authorList>
            <person name="Nowell W R."/>
        </authorList>
    </citation>
    <scope>NUCLEOTIDE SEQUENCE</scope>
</reference>
<gene>
    <name evidence="1" type="ORF">IZO911_LOCUS7682</name>
    <name evidence="2" type="ORF">KXQ929_LOCUS6768</name>
</gene>
<dbReference type="EMBL" id="CAJOBB010000267">
    <property type="protein sequence ID" value="CAF3633026.1"/>
    <property type="molecule type" value="Genomic_DNA"/>
</dbReference>
<evidence type="ECO:0000313" key="3">
    <source>
        <dbReference type="Proteomes" id="UP000663860"/>
    </source>
</evidence>
<sequence length="190" mass="22601">MSKQQYQQQLSIEDNRDAMDNYEDTHLNEFYSFIFDQLLKPIRSTPFNQIIQLHLHHGNNVFNTTQAHNLHWLYSADRRIINSTTIYSFRFPNPCHPGWYCNLAVQGHHHFRLVNEPRHGYDEWYEYVGTHLLDEIGIYLKVQEIISASLFHRTTMFINQKAERVDIQFHDDSNNLRLAICFESGYPANV</sequence>
<dbReference type="Proteomes" id="UP000663868">
    <property type="component" value="Unassembled WGS sequence"/>
</dbReference>
<proteinExistence type="predicted"/>
<organism evidence="1 3">
    <name type="scientific">Adineta steineri</name>
    <dbReference type="NCBI Taxonomy" id="433720"/>
    <lineage>
        <taxon>Eukaryota</taxon>
        <taxon>Metazoa</taxon>
        <taxon>Spiralia</taxon>
        <taxon>Gnathifera</taxon>
        <taxon>Rotifera</taxon>
        <taxon>Eurotatoria</taxon>
        <taxon>Bdelloidea</taxon>
        <taxon>Adinetida</taxon>
        <taxon>Adinetidae</taxon>
        <taxon>Adineta</taxon>
    </lineage>
</organism>
<evidence type="ECO:0000313" key="1">
    <source>
        <dbReference type="EMBL" id="CAF0815082.1"/>
    </source>
</evidence>
<protein>
    <submittedName>
        <fullName evidence="1">Uncharacterized protein</fullName>
    </submittedName>
</protein>
<dbReference type="EMBL" id="CAJNOE010000050">
    <property type="protein sequence ID" value="CAF0815082.1"/>
    <property type="molecule type" value="Genomic_DNA"/>
</dbReference>
<accession>A0A813TWC6</accession>
<dbReference type="Proteomes" id="UP000663860">
    <property type="component" value="Unassembled WGS sequence"/>
</dbReference>
<dbReference type="AlphaFoldDB" id="A0A813TWC6"/>
<name>A0A813TWC6_9BILA</name>